<dbReference type="GO" id="GO:0043165">
    <property type="term" value="P:Gram-negative-bacterium-type cell outer membrane assembly"/>
    <property type="evidence" value="ECO:0007669"/>
    <property type="project" value="InterPro"/>
</dbReference>
<dbReference type="GO" id="GO:0015920">
    <property type="term" value="P:lipopolysaccharide transport"/>
    <property type="evidence" value="ECO:0007669"/>
    <property type="project" value="InterPro"/>
</dbReference>
<feature type="chain" id="PRO_5039897170" evidence="4">
    <location>
        <begin position="26"/>
        <end position="755"/>
    </location>
</feature>
<gene>
    <name evidence="7" type="ORF">MSL71_36720</name>
</gene>
<keyword evidence="1 4" id="KW-0732">Signal</keyword>
<feature type="domain" description="Organic solvent tolerance-like N-terminal" evidence="5">
    <location>
        <begin position="35"/>
        <end position="128"/>
    </location>
</feature>
<evidence type="ECO:0000259" key="5">
    <source>
        <dbReference type="Pfam" id="PF03968"/>
    </source>
</evidence>
<protein>
    <submittedName>
        <fullName evidence="7">Organic solvent tolerance protein c-terminal</fullName>
    </submittedName>
</protein>
<dbReference type="Proteomes" id="UP000507962">
    <property type="component" value="Unassembled WGS sequence"/>
</dbReference>
<dbReference type="Gene3D" id="2.60.450.10">
    <property type="entry name" value="Lipopolysaccharide (LPS) transport protein A like domain"/>
    <property type="match status" value="1"/>
</dbReference>
<evidence type="ECO:0000259" key="6">
    <source>
        <dbReference type="Pfam" id="PF04453"/>
    </source>
</evidence>
<organism evidence="7 8">
    <name type="scientific">Desulfoluna butyratoxydans</name>
    <dbReference type="NCBI Taxonomy" id="231438"/>
    <lineage>
        <taxon>Bacteria</taxon>
        <taxon>Pseudomonadati</taxon>
        <taxon>Thermodesulfobacteriota</taxon>
        <taxon>Desulfobacteria</taxon>
        <taxon>Desulfobacterales</taxon>
        <taxon>Desulfolunaceae</taxon>
        <taxon>Desulfoluna</taxon>
    </lineage>
</organism>
<dbReference type="InterPro" id="IPR020889">
    <property type="entry name" value="LipoPS_assembly_LptD"/>
</dbReference>
<keyword evidence="3" id="KW-0998">Cell outer membrane</keyword>
<evidence type="ECO:0000313" key="8">
    <source>
        <dbReference type="Proteomes" id="UP000507962"/>
    </source>
</evidence>
<evidence type="ECO:0000256" key="2">
    <source>
        <dbReference type="ARBA" id="ARBA00023136"/>
    </source>
</evidence>
<dbReference type="InterPro" id="IPR005653">
    <property type="entry name" value="OstA-like_N"/>
</dbReference>
<keyword evidence="2" id="KW-0472">Membrane</keyword>
<sequence>MVFPHRFTWFLLLSILTLTVQSASAAPTPGKAPVNITADSLAHDAAKGVYIAEGNVLVTDGSVTLHADHVTYHIQEGTAEAEGNVRLSSDEEQVTADTVTYAMESQEGTITNGTVFIKSRNLWIRGATLEKRGENRYTAEKVSITTCDGEDPDWSITGRKLDITIEGYGTAHHVMLKTAGLPVIYTPYLLFPVKIKRQTGLLAPLVGYSSRKGLDIIQPLFVTMGDSMDATVYTNYMTERGLREGVEFRYMASALSRGIFSVEGLDDQKIDDGTSANSDYGYDGSPDRTNTDRYWFRGKADQELGGGFKAKLDIDWVSDQDYLREFKDGPGGFDATQDEMEEFMGRTLDDYTDTVRTNKLSVTKTTNAFTASLSGIWNDDVVARSQDTEDSTLQQLPTLTMTQSRTALGTTPFQVSVTGGATSFYREDLTDALYDGERTYVLPKIYMPFKVGAFSVDPSAGVKGLWWDIDTQDSADALSGTHSAAVPEFSTDISTEFYRIFNTDADWADKARHRIKPTLTYDWQDRLEESEYPRFDSIDEIDGKNQITLKLDSILTSKKNGEGLPVYRDLLTGTISQTYDIQEEQESDPTKWRNGLTQEPFRPFYAELIFNPAMNLSFKFDGTWSWYESEMLTQNTSLIMGTEETRLFSISHRKKRDPLESIHESLNITPSTSYESTNSLVARFKTDLFDRITLDCDYERDIEENEDIKKSVGVTYTSSCWSLFTRYEDSTDDTKIVFGVELTGLGGFDSSYDAN</sequence>
<accession>A0A4U8YRQ3</accession>
<dbReference type="Pfam" id="PF03968">
    <property type="entry name" value="LptD_N"/>
    <property type="match status" value="1"/>
</dbReference>
<proteinExistence type="inferred from homology"/>
<dbReference type="PANTHER" id="PTHR30189">
    <property type="entry name" value="LPS-ASSEMBLY PROTEIN"/>
    <property type="match status" value="1"/>
</dbReference>
<dbReference type="HAMAP" id="MF_01411">
    <property type="entry name" value="LPS_assembly_LptD"/>
    <property type="match status" value="1"/>
</dbReference>
<dbReference type="GO" id="GO:0009279">
    <property type="term" value="C:cell outer membrane"/>
    <property type="evidence" value="ECO:0007669"/>
    <property type="project" value="InterPro"/>
</dbReference>
<dbReference type="PANTHER" id="PTHR30189:SF1">
    <property type="entry name" value="LPS-ASSEMBLY PROTEIN LPTD"/>
    <property type="match status" value="1"/>
</dbReference>
<name>A0A4U8YRQ3_9BACT</name>
<evidence type="ECO:0000256" key="1">
    <source>
        <dbReference type="ARBA" id="ARBA00022729"/>
    </source>
</evidence>
<keyword evidence="8" id="KW-1185">Reference proteome</keyword>
<dbReference type="EMBL" id="CAADHO010000007">
    <property type="protein sequence ID" value="VFQ46009.1"/>
    <property type="molecule type" value="Genomic_DNA"/>
</dbReference>
<dbReference type="RefSeq" id="WP_180143219.1">
    <property type="nucleotide sequence ID" value="NZ_CAADHO010000007.1"/>
</dbReference>
<feature type="domain" description="LptD C-terminal" evidence="6">
    <location>
        <begin position="291"/>
        <end position="668"/>
    </location>
</feature>
<evidence type="ECO:0000256" key="3">
    <source>
        <dbReference type="ARBA" id="ARBA00023237"/>
    </source>
</evidence>
<feature type="signal peptide" evidence="4">
    <location>
        <begin position="1"/>
        <end position="25"/>
    </location>
</feature>
<dbReference type="InterPro" id="IPR007543">
    <property type="entry name" value="LptD_C"/>
</dbReference>
<reference evidence="7 8" key="1">
    <citation type="submission" date="2019-03" db="EMBL/GenBank/DDBJ databases">
        <authorList>
            <person name="Nijsse B."/>
        </authorList>
    </citation>
    <scope>NUCLEOTIDE SEQUENCE [LARGE SCALE GENOMIC DNA]</scope>
    <source>
        <strain evidence="7">Desulfoluna butyratoxydans MSL71</strain>
    </source>
</reference>
<dbReference type="Pfam" id="PF04453">
    <property type="entry name" value="LptD"/>
    <property type="match status" value="1"/>
</dbReference>
<dbReference type="InterPro" id="IPR050218">
    <property type="entry name" value="LptD"/>
</dbReference>
<dbReference type="AlphaFoldDB" id="A0A4U8YRQ3"/>
<evidence type="ECO:0000313" key="7">
    <source>
        <dbReference type="EMBL" id="VFQ46009.1"/>
    </source>
</evidence>
<dbReference type="GO" id="GO:1990351">
    <property type="term" value="C:transporter complex"/>
    <property type="evidence" value="ECO:0007669"/>
    <property type="project" value="TreeGrafter"/>
</dbReference>
<evidence type="ECO:0000256" key="4">
    <source>
        <dbReference type="SAM" id="SignalP"/>
    </source>
</evidence>